<evidence type="ECO:0000313" key="2">
    <source>
        <dbReference type="Proteomes" id="UP000186736"/>
    </source>
</evidence>
<accession>A0A1Q9R4J9</accession>
<protein>
    <submittedName>
        <fullName evidence="1">Uncharacterized protein</fullName>
    </submittedName>
</protein>
<organism evidence="1 2">
    <name type="scientific">Pseudomonas putida</name>
    <name type="common">Arthrobacter siderocapsulatus</name>
    <dbReference type="NCBI Taxonomy" id="303"/>
    <lineage>
        <taxon>Bacteria</taxon>
        <taxon>Pseudomonadati</taxon>
        <taxon>Pseudomonadota</taxon>
        <taxon>Gammaproteobacteria</taxon>
        <taxon>Pseudomonadales</taxon>
        <taxon>Pseudomonadaceae</taxon>
        <taxon>Pseudomonas</taxon>
    </lineage>
</organism>
<dbReference type="EMBL" id="MKZO01000024">
    <property type="protein sequence ID" value="OLS62301.1"/>
    <property type="molecule type" value="Genomic_DNA"/>
</dbReference>
<evidence type="ECO:0000313" key="1">
    <source>
        <dbReference type="EMBL" id="OLS62301.1"/>
    </source>
</evidence>
<gene>
    <name evidence="1" type="ORF">PSEMO_27650</name>
</gene>
<dbReference type="Proteomes" id="UP000186736">
    <property type="component" value="Unassembled WGS sequence"/>
</dbReference>
<comment type="caution">
    <text evidence="1">The sequence shown here is derived from an EMBL/GenBank/DDBJ whole genome shotgun (WGS) entry which is preliminary data.</text>
</comment>
<dbReference type="AlphaFoldDB" id="A0A1Q9R4J9"/>
<proteinExistence type="predicted"/>
<sequence>MESVPVLDSLRTNLAREVTDNLPYRLPLSAHQGLYRVRKVVATGATPIPGPGAPGIQG</sequence>
<reference evidence="1 2" key="1">
    <citation type="submission" date="2016-10" db="EMBL/GenBank/DDBJ databases">
        <title>Genome Sequence of Pseudomonas putida GM4FR.</title>
        <authorList>
            <person name="Poehlein A."/>
            <person name="Wemheuer F."/>
            <person name="Hollensteiner J."/>
            <person name="Wemheuer B."/>
        </authorList>
    </citation>
    <scope>NUCLEOTIDE SEQUENCE [LARGE SCALE GENOMIC DNA]</scope>
    <source>
        <strain evidence="1 2">GM4FR</strain>
    </source>
</reference>
<name>A0A1Q9R4J9_PSEPU</name>